<proteinExistence type="predicted"/>
<evidence type="ECO:0000313" key="3">
    <source>
        <dbReference type="Proteomes" id="UP001157186"/>
    </source>
</evidence>
<protein>
    <submittedName>
        <fullName evidence="2">Uncharacterized protein</fullName>
    </submittedName>
</protein>
<feature type="coiled-coil region" evidence="1">
    <location>
        <begin position="15"/>
        <end position="42"/>
    </location>
</feature>
<name>A0ABQ6GKW6_9GAMM</name>
<gene>
    <name evidence="2" type="ORF">tinsulaeT_00080</name>
</gene>
<evidence type="ECO:0000256" key="1">
    <source>
        <dbReference type="SAM" id="Coils"/>
    </source>
</evidence>
<dbReference type="Proteomes" id="UP001157186">
    <property type="component" value="Unassembled WGS sequence"/>
</dbReference>
<accession>A0ABQ6GKW6</accession>
<keyword evidence="3" id="KW-1185">Reference proteome</keyword>
<keyword evidence="1" id="KW-0175">Coiled coil</keyword>
<reference evidence="2 3" key="1">
    <citation type="submission" date="2023-03" db="EMBL/GenBank/DDBJ databases">
        <title>Draft genome sequence of Thalassotalea insulae KCTC 62186T.</title>
        <authorList>
            <person name="Sawabe T."/>
        </authorList>
    </citation>
    <scope>NUCLEOTIDE SEQUENCE [LARGE SCALE GENOMIC DNA]</scope>
    <source>
        <strain evidence="2 3">KCTC 62186</strain>
    </source>
</reference>
<organism evidence="2 3">
    <name type="scientific">Thalassotalea insulae</name>
    <dbReference type="NCBI Taxonomy" id="2056778"/>
    <lineage>
        <taxon>Bacteria</taxon>
        <taxon>Pseudomonadati</taxon>
        <taxon>Pseudomonadota</taxon>
        <taxon>Gammaproteobacteria</taxon>
        <taxon>Alteromonadales</taxon>
        <taxon>Colwelliaceae</taxon>
        <taxon>Thalassotalea</taxon>
    </lineage>
</organism>
<dbReference type="EMBL" id="BSST01000001">
    <property type="protein sequence ID" value="GLX76668.1"/>
    <property type="molecule type" value="Genomic_DNA"/>
</dbReference>
<comment type="caution">
    <text evidence="2">The sequence shown here is derived from an EMBL/GenBank/DDBJ whole genome shotgun (WGS) entry which is preliminary data.</text>
</comment>
<dbReference type="RefSeq" id="WP_284242460.1">
    <property type="nucleotide sequence ID" value="NZ_BSST01000001.1"/>
</dbReference>
<evidence type="ECO:0000313" key="2">
    <source>
        <dbReference type="EMBL" id="GLX76668.1"/>
    </source>
</evidence>
<sequence>MIDRKSNPNEWSTFLYELDDAKEHLETLIAQLNENGEISEEDFRIQLSHIYAHINRSWNIRNLKRDFDNYESSVLSIFPKDIEPL</sequence>